<evidence type="ECO:0000256" key="4">
    <source>
        <dbReference type="ARBA" id="ARBA00022679"/>
    </source>
</evidence>
<evidence type="ECO:0000256" key="6">
    <source>
        <dbReference type="ARBA" id="ARBA00022989"/>
    </source>
</evidence>
<keyword evidence="7 8" id="KW-0472">Membrane</keyword>
<keyword evidence="5 8" id="KW-0812">Transmembrane</keyword>
<accession>A0A1Q3G4U3</accession>
<comment type="subcellular location">
    <subcellularLocation>
        <location evidence="1">Membrane</location>
        <topology evidence="1">Single-pass membrane protein</topology>
    </subcellularLocation>
</comment>
<dbReference type="GO" id="GO:0016757">
    <property type="term" value="F:glycosyltransferase activity"/>
    <property type="evidence" value="ECO:0007669"/>
    <property type="project" value="UniProtKB-UniRule"/>
</dbReference>
<evidence type="ECO:0000256" key="5">
    <source>
        <dbReference type="ARBA" id="ARBA00022692"/>
    </source>
</evidence>
<keyword evidence="6 8" id="KW-1133">Transmembrane helix</keyword>
<dbReference type="InterPro" id="IPR008166">
    <property type="entry name" value="Glyco_transf_92"/>
</dbReference>
<evidence type="ECO:0000256" key="7">
    <source>
        <dbReference type="ARBA" id="ARBA00023136"/>
    </source>
</evidence>
<sequence>MTHSVRREESVATTNDNDSAAMSRDRVKYQPLKSRSSKPWIVAHSLFSNTFIRKWGILCIVLCFLLGFLFYQRVLYQEYIYHTLPLFQRSVKLELAMGKEPVQPDRWKPIGDPSLRYQMFSAYFDPRLEIVEGLPTSNGRLPVGSVRIFAVLPLKIRQMEVFCHFRYAEGEVVRQRADLVEAIHENFEMLFSATSVVCKLTGDKSQLKIQLPYEVGLSYNFEPSMIDATSFVQIHYPRGNLLLRMNPSRDLAVCVGPVHSNYSNAARIVEFVEYWRLLGAERFYLYNKSVTEDVSRVLGHYRDRGIAEVLEWNLEGYKFEQELRYEGIFAALNECLYRSTLVGDFHFTAMVDLDEFLLPLESAFDGENLVQFLHRRNRFDVHSFNFPAVFFYGFYEEDFSRVPRGANNTYLYTQVRNLRTKEPLIHHNRSKYVASGRTVIEAGNHFVWRALRDTKELRITEKEGLLFHYRDRCVGYGCETFVEDGRARRYERQIWRAVEGTCRQIFPQYGGQCPLGKEND</sequence>
<keyword evidence="3 8" id="KW-0328">Glycosyltransferase</keyword>
<evidence type="ECO:0000256" key="3">
    <source>
        <dbReference type="ARBA" id="ARBA00022676"/>
    </source>
</evidence>
<evidence type="ECO:0000256" key="8">
    <source>
        <dbReference type="RuleBase" id="RU366017"/>
    </source>
</evidence>
<dbReference type="PANTHER" id="PTHR21461:SF1">
    <property type="entry name" value="GLYCOSYLTRANSFERASE FAMILY 92 PROTEIN"/>
    <property type="match status" value="1"/>
</dbReference>
<feature type="transmembrane region" description="Helical" evidence="8">
    <location>
        <begin position="55"/>
        <end position="71"/>
    </location>
</feature>
<feature type="region of interest" description="Disordered" evidence="9">
    <location>
        <begin position="1"/>
        <end position="30"/>
    </location>
</feature>
<feature type="compositionally biased region" description="Basic and acidic residues" evidence="9">
    <location>
        <begin position="1"/>
        <end position="10"/>
    </location>
</feature>
<dbReference type="EMBL" id="GFDL01000224">
    <property type="protein sequence ID" value="JAV34821.1"/>
    <property type="molecule type" value="Transcribed_RNA"/>
</dbReference>
<evidence type="ECO:0000256" key="1">
    <source>
        <dbReference type="ARBA" id="ARBA00004167"/>
    </source>
</evidence>
<evidence type="ECO:0000313" key="10">
    <source>
        <dbReference type="EMBL" id="JAV34821.1"/>
    </source>
</evidence>
<dbReference type="Pfam" id="PF01697">
    <property type="entry name" value="Glyco_transf_92"/>
    <property type="match status" value="1"/>
</dbReference>
<organism evidence="10">
    <name type="scientific">Culex tarsalis</name>
    <name type="common">Encephalitis mosquito</name>
    <dbReference type="NCBI Taxonomy" id="7177"/>
    <lineage>
        <taxon>Eukaryota</taxon>
        <taxon>Metazoa</taxon>
        <taxon>Ecdysozoa</taxon>
        <taxon>Arthropoda</taxon>
        <taxon>Hexapoda</taxon>
        <taxon>Insecta</taxon>
        <taxon>Pterygota</taxon>
        <taxon>Neoptera</taxon>
        <taxon>Endopterygota</taxon>
        <taxon>Diptera</taxon>
        <taxon>Nematocera</taxon>
        <taxon>Culicoidea</taxon>
        <taxon>Culicidae</taxon>
        <taxon>Culicinae</taxon>
        <taxon>Culicini</taxon>
        <taxon>Culex</taxon>
        <taxon>Culex</taxon>
    </lineage>
</organism>
<dbReference type="GO" id="GO:0016020">
    <property type="term" value="C:membrane"/>
    <property type="evidence" value="ECO:0007669"/>
    <property type="project" value="UniProtKB-SubCell"/>
</dbReference>
<dbReference type="PANTHER" id="PTHR21461">
    <property type="entry name" value="GLYCOSYLTRANSFERASE FAMILY 92 PROTEIN"/>
    <property type="match status" value="1"/>
</dbReference>
<keyword evidence="4 8" id="KW-0808">Transferase</keyword>
<evidence type="ECO:0000256" key="9">
    <source>
        <dbReference type="SAM" id="MobiDB-lite"/>
    </source>
</evidence>
<evidence type="ECO:0000256" key="2">
    <source>
        <dbReference type="ARBA" id="ARBA00007647"/>
    </source>
</evidence>
<dbReference type="AlphaFoldDB" id="A0A1Q3G4U3"/>
<feature type="compositionally biased region" description="Polar residues" evidence="9">
    <location>
        <begin position="11"/>
        <end position="20"/>
    </location>
</feature>
<name>A0A1Q3G4U3_CULTA</name>
<dbReference type="EC" id="2.4.1.-" evidence="8"/>
<reference evidence="10" key="1">
    <citation type="submission" date="2017-01" db="EMBL/GenBank/DDBJ databases">
        <title>A deep insight into the sialotranscriptome of adult male and female Cluex tarsalis mosquitoes.</title>
        <authorList>
            <person name="Ribeiro J.M."/>
            <person name="Moreira F."/>
            <person name="Bernard K.A."/>
            <person name="Calvo E."/>
        </authorList>
    </citation>
    <scope>NUCLEOTIDE SEQUENCE</scope>
    <source>
        <strain evidence="10">Kern County</strain>
        <tissue evidence="10">Salivary glands</tissue>
    </source>
</reference>
<protein>
    <recommendedName>
        <fullName evidence="8">Glycosyltransferase family 92 protein</fullName>
        <ecNumber evidence="8">2.4.1.-</ecNumber>
    </recommendedName>
</protein>
<dbReference type="GO" id="GO:0005737">
    <property type="term" value="C:cytoplasm"/>
    <property type="evidence" value="ECO:0007669"/>
    <property type="project" value="TreeGrafter"/>
</dbReference>
<proteinExistence type="inferred from homology"/>
<comment type="similarity">
    <text evidence="2 8">Belongs to the glycosyltransferase 92 family.</text>
</comment>